<dbReference type="Proteomes" id="UP000187203">
    <property type="component" value="Unassembled WGS sequence"/>
</dbReference>
<protein>
    <submittedName>
        <fullName evidence="1">Resistance-nodulation-cell division superfamily</fullName>
    </submittedName>
</protein>
<comment type="caution">
    <text evidence="1">The sequence shown here is derived from an EMBL/GenBank/DDBJ whole genome shotgun (WGS) entry which is preliminary data.</text>
</comment>
<proteinExistence type="predicted"/>
<keyword evidence="2" id="KW-1185">Reference proteome</keyword>
<gene>
    <name evidence="1" type="ORF">COLO4_37916</name>
</gene>
<evidence type="ECO:0000313" key="1">
    <source>
        <dbReference type="EMBL" id="OMO50709.1"/>
    </source>
</evidence>
<reference evidence="2" key="1">
    <citation type="submission" date="2013-09" db="EMBL/GenBank/DDBJ databases">
        <title>Corchorus olitorius genome sequencing.</title>
        <authorList>
            <person name="Alam M."/>
            <person name="Haque M.S."/>
            <person name="Islam M.S."/>
            <person name="Emdad E.M."/>
            <person name="Islam M.M."/>
            <person name="Ahmed B."/>
            <person name="Halim A."/>
            <person name="Hossen Q.M.M."/>
            <person name="Hossain M.Z."/>
            <person name="Ahmed R."/>
            <person name="Khan M.M."/>
            <person name="Islam R."/>
            <person name="Rashid M.M."/>
            <person name="Khan S.A."/>
            <person name="Rahman M.S."/>
            <person name="Alam M."/>
            <person name="Yahiya A.S."/>
            <person name="Khan M.S."/>
            <person name="Azam M.S."/>
            <person name="Haque T."/>
            <person name="Lashkar M.Z.H."/>
            <person name="Akhand A.I."/>
            <person name="Morshed G."/>
            <person name="Roy S."/>
            <person name="Uddin K.S."/>
            <person name="Rabeya T."/>
            <person name="Hossain A.S."/>
            <person name="Chowdhury A."/>
            <person name="Snigdha A.R."/>
            <person name="Mortoza M.S."/>
            <person name="Matin S.A."/>
            <person name="Hoque S.M.E."/>
            <person name="Islam M.K."/>
            <person name="Roy D.K."/>
            <person name="Haider R."/>
            <person name="Moosa M.M."/>
            <person name="Elias S.M."/>
            <person name="Hasan A.M."/>
            <person name="Jahan S."/>
            <person name="Shafiuddin M."/>
            <person name="Mahmood N."/>
            <person name="Shommy N.S."/>
        </authorList>
    </citation>
    <scope>NUCLEOTIDE SEQUENCE [LARGE SCALE GENOMIC DNA]</scope>
    <source>
        <strain evidence="2">cv. O-4</strain>
    </source>
</reference>
<dbReference type="EMBL" id="AWUE01024441">
    <property type="protein sequence ID" value="OMO50709.1"/>
    <property type="molecule type" value="Genomic_DNA"/>
</dbReference>
<evidence type="ECO:0000313" key="2">
    <source>
        <dbReference type="Proteomes" id="UP000187203"/>
    </source>
</evidence>
<sequence length="97" mass="10671">MSKPEPIVESSDLQALASVHCPEPRSGLGLNYQPFLLFTNPQYPKPPKVLPKDEDGAFLAELSPVPDEVDDAELAEKSSQLALRWLAQNQSWVATLV</sequence>
<name>A0A1R3FXX4_9ROSI</name>
<dbReference type="AlphaFoldDB" id="A0A1R3FXX4"/>
<accession>A0A1R3FXX4</accession>
<organism evidence="1 2">
    <name type="scientific">Corchorus olitorius</name>
    <dbReference type="NCBI Taxonomy" id="93759"/>
    <lineage>
        <taxon>Eukaryota</taxon>
        <taxon>Viridiplantae</taxon>
        <taxon>Streptophyta</taxon>
        <taxon>Embryophyta</taxon>
        <taxon>Tracheophyta</taxon>
        <taxon>Spermatophyta</taxon>
        <taxon>Magnoliopsida</taxon>
        <taxon>eudicotyledons</taxon>
        <taxon>Gunneridae</taxon>
        <taxon>Pentapetalae</taxon>
        <taxon>rosids</taxon>
        <taxon>malvids</taxon>
        <taxon>Malvales</taxon>
        <taxon>Malvaceae</taxon>
        <taxon>Grewioideae</taxon>
        <taxon>Apeibeae</taxon>
        <taxon>Corchorus</taxon>
    </lineage>
</organism>